<keyword evidence="8" id="KW-0812">Transmembrane</keyword>
<dbReference type="GO" id="GO:0007165">
    <property type="term" value="P:signal transduction"/>
    <property type="evidence" value="ECO:0007669"/>
    <property type="project" value="InterPro"/>
</dbReference>
<feature type="compositionally biased region" description="Polar residues" evidence="7">
    <location>
        <begin position="701"/>
        <end position="714"/>
    </location>
</feature>
<dbReference type="Gene3D" id="1.10.1300.10">
    <property type="entry name" value="3'5'-cyclic nucleotide phosphodiesterase, catalytic domain"/>
    <property type="match status" value="1"/>
</dbReference>
<feature type="transmembrane region" description="Helical" evidence="8">
    <location>
        <begin position="38"/>
        <end position="56"/>
    </location>
</feature>
<dbReference type="InterPro" id="IPR002073">
    <property type="entry name" value="PDEase_catalytic_dom"/>
</dbReference>
<dbReference type="EC" id="3.1.4.-" evidence="6"/>
<feature type="binding site" evidence="5">
    <location>
        <position position="1231"/>
    </location>
    <ligand>
        <name>Zn(2+)</name>
        <dbReference type="ChEBI" id="CHEBI:29105"/>
        <label>1</label>
    </ligand>
</feature>
<dbReference type="PRINTS" id="PR00387">
    <property type="entry name" value="PDIESTERASE1"/>
</dbReference>
<feature type="binding site" evidence="5">
    <location>
        <position position="1015"/>
    </location>
    <ligand>
        <name>Zn(2+)</name>
        <dbReference type="ChEBI" id="CHEBI:29105"/>
        <label>1</label>
    </ligand>
</feature>
<keyword evidence="2 6" id="KW-0378">Hydrolase</keyword>
<feature type="compositionally biased region" description="Low complexity" evidence="7">
    <location>
        <begin position="735"/>
        <end position="760"/>
    </location>
</feature>
<dbReference type="PROSITE" id="PS00126">
    <property type="entry name" value="PDEASE_I_1"/>
    <property type="match status" value="1"/>
</dbReference>
<feature type="region of interest" description="Disordered" evidence="7">
    <location>
        <begin position="691"/>
        <end position="717"/>
    </location>
</feature>
<feature type="binding site" evidence="4">
    <location>
        <position position="1282"/>
    </location>
    <ligand>
        <name>AMP</name>
        <dbReference type="ChEBI" id="CHEBI:456215"/>
    </ligand>
</feature>
<feature type="binding site" evidence="5">
    <location>
        <position position="1052"/>
    </location>
    <ligand>
        <name>Zn(2+)</name>
        <dbReference type="ChEBI" id="CHEBI:29105"/>
        <label>1</label>
    </ligand>
</feature>
<accession>A0A835T6X8</accession>
<evidence type="ECO:0000256" key="6">
    <source>
        <dbReference type="RuleBase" id="RU363067"/>
    </source>
</evidence>
<feature type="binding site" evidence="5">
    <location>
        <position position="1053"/>
    </location>
    <ligand>
        <name>Zn(2+)</name>
        <dbReference type="ChEBI" id="CHEBI:29105"/>
        <label>2</label>
    </ligand>
</feature>
<dbReference type="EMBL" id="JAEHOC010000011">
    <property type="protein sequence ID" value="KAG2437343.1"/>
    <property type="molecule type" value="Genomic_DNA"/>
</dbReference>
<feature type="domain" description="PDEase" evidence="9">
    <location>
        <begin position="936"/>
        <end position="1325"/>
    </location>
</feature>
<sequence>MHAANRQPRRLASAVAGVSVTALNVVRSYPISTTLVPLLLLVALAALGLFGVLSASNAQANGNKAKVVSIAESTAFIIETKFAAAVAPMNLLRAAVQYRPAHDAAVLLVNGLAPDLMAEAPQGSVLSMALLPAGVLVMSYPNNSAVLGVNIFEGLTANGNTTLPPPLALTAIREARVVMTGPFLTADHGRIVGVMDSPRAALEHMGYNYRLASDMAAAQVTAASGPKRRTLRVVAQSETPPQDPVHVDINLLGHTWTLSVSTGGSWTPVWTAWAVAAVILSAVTISALLSCVVIAWRKHQMLLEALLPKEMIREMEANKQLAALKPPVFMAETPAQILLELLDGLLDGADPDVKDIVFLRSALIRSIDFYTPLNLKGHIRDSDLDADVIHSLLRQLASSGSGPDANCRRTSDGGLAMDELLFTAHYVNPSSILASHPDDLQQGGEGASSDRNSRSTRLSRLAPLKDTAGPSAVGGDGDGHDDALAHSPQRTQPQQLCFDTIADALNIVLAPGLLGMASLHPSSAGAAGAGGPGSSLGLCSSGPRPGDPAPASLSLTRGLGCDHTAGGAVAAAGAAAAAAACGGGGSGGDADVCALRWDRSAYGVGMDSAWRPSGGSARDVCVALGGLRSNSSCGGGGGGAASYTASGSDRHEHFTAVTGSHSGFGVYNSERHSSSSVPAAMMRISCTGYPGGPTSPAGAGDSSQPVSAYTTPTPDLQLHLQGGMQQQAALAAATPLSAPTAAEPAAEQAPASVPAAASAARPLLQTRPSSMRRQGGGRNSASGLSLAGILSALRSHARSSSCDGVAPPSGAAVQVAATASAAAAVAAATAGVHPQAQLQPSKSREQQLQEMRTLSPPVLLHMHQLHHQQHQLQQQLAGGGCVGSRAPPQTPTQAAVDSPFRAPFDMASLPAAALAFLNTRPPASQQLVVPPMPMPPPPPVIEDVERVLAAADNWCFDTWALDEVTQGHALSALGFYLLQRQGLLAKLGLNPLVVARLLRTIEAGYQPNPYHSAAHAADVLQTVHVIVHGAGLHVHYLDRVQLLAMYFAAIVHDLGHPGVNNDFLIATGDALAVRYNDRAPLENHHVASLFELMARPELNALAVLTTNERNTFRKMVIELVLSTDMKQHFAIISHFNTVHSLVAHTPSVAQQQPSGASGAPPQPALLQRQRCSDIMAAPQTPRGQRAQRMVSLEFEAAVGAAVQATSPEHAPRPLDDAERLVTLQVCLKAADIGHLGEDSDVHERWLSSLEEEFFRQGDKEKSLGLPISPLFDRGKKGVSKSQVGFYDFVALPLVHALAAAFPGAKPIEAAFHRNYVHWKAIEAKQQTPTS</sequence>
<dbReference type="InterPro" id="IPR036971">
    <property type="entry name" value="PDEase_catalytic_dom_sf"/>
</dbReference>
<dbReference type="CDD" id="cd00077">
    <property type="entry name" value="HDc"/>
    <property type="match status" value="1"/>
</dbReference>
<feature type="binding site" evidence="4">
    <location>
        <position position="1231"/>
    </location>
    <ligand>
        <name>AMP</name>
        <dbReference type="ChEBI" id="CHEBI:456215"/>
    </ligand>
</feature>
<name>A0A835T6X8_CHLIN</name>
<evidence type="ECO:0000313" key="11">
    <source>
        <dbReference type="Proteomes" id="UP000650467"/>
    </source>
</evidence>
<keyword evidence="8" id="KW-1133">Transmembrane helix</keyword>
<dbReference type="GO" id="GO:0046872">
    <property type="term" value="F:metal ion binding"/>
    <property type="evidence" value="ECO:0007669"/>
    <property type="project" value="UniProtKB-KW"/>
</dbReference>
<comment type="cofactor">
    <cofactor evidence="6">
        <name>a divalent metal cation</name>
        <dbReference type="ChEBI" id="CHEBI:60240"/>
    </cofactor>
    <text evidence="6">Binds 2 divalent metal cations per subunit. Site 1 may preferentially bind zinc ions, while site 2 has a preference for magnesium and/or manganese ions.</text>
</comment>
<keyword evidence="1 5" id="KW-0479">Metal-binding</keyword>
<keyword evidence="8" id="KW-0472">Membrane</keyword>
<evidence type="ECO:0000256" key="2">
    <source>
        <dbReference type="ARBA" id="ARBA00022801"/>
    </source>
</evidence>
<feature type="region of interest" description="Disordered" evidence="7">
    <location>
        <begin position="523"/>
        <end position="551"/>
    </location>
</feature>
<evidence type="ECO:0000256" key="4">
    <source>
        <dbReference type="PIRSR" id="PIRSR623088-2"/>
    </source>
</evidence>
<evidence type="ECO:0000256" key="1">
    <source>
        <dbReference type="ARBA" id="ARBA00022723"/>
    </source>
</evidence>
<keyword evidence="11" id="KW-1185">Reference proteome</keyword>
<feature type="transmembrane region" description="Helical" evidence="8">
    <location>
        <begin position="272"/>
        <end position="296"/>
    </location>
</feature>
<dbReference type="PROSITE" id="PS51845">
    <property type="entry name" value="PDEASE_I_2"/>
    <property type="match status" value="1"/>
</dbReference>
<feature type="region of interest" description="Disordered" evidence="7">
    <location>
        <begin position="735"/>
        <end position="782"/>
    </location>
</feature>
<dbReference type="PANTHER" id="PTHR11347">
    <property type="entry name" value="CYCLIC NUCLEOTIDE PHOSPHODIESTERASE"/>
    <property type="match status" value="1"/>
</dbReference>
<feature type="active site" description="Proton donor" evidence="3">
    <location>
        <position position="1011"/>
    </location>
</feature>
<feature type="binding site" evidence="4">
    <location>
        <begin position="1011"/>
        <end position="1015"/>
    </location>
    <ligand>
        <name>AMP</name>
        <dbReference type="ChEBI" id="CHEBI:456215"/>
    </ligand>
</feature>
<dbReference type="SMART" id="SM00471">
    <property type="entry name" value="HDc"/>
    <property type="match status" value="1"/>
</dbReference>
<organism evidence="10 11">
    <name type="scientific">Chlamydomonas incerta</name>
    <dbReference type="NCBI Taxonomy" id="51695"/>
    <lineage>
        <taxon>Eukaryota</taxon>
        <taxon>Viridiplantae</taxon>
        <taxon>Chlorophyta</taxon>
        <taxon>core chlorophytes</taxon>
        <taxon>Chlorophyceae</taxon>
        <taxon>CS clade</taxon>
        <taxon>Chlamydomonadales</taxon>
        <taxon>Chlamydomonadaceae</taxon>
        <taxon>Chlamydomonas</taxon>
    </lineage>
</organism>
<comment type="caution">
    <text evidence="10">The sequence shown here is derived from an EMBL/GenBank/DDBJ whole genome shotgun (WGS) entry which is preliminary data.</text>
</comment>
<evidence type="ECO:0000256" key="3">
    <source>
        <dbReference type="PIRSR" id="PIRSR623088-1"/>
    </source>
</evidence>
<evidence type="ECO:0000259" key="9">
    <source>
        <dbReference type="PROSITE" id="PS51845"/>
    </source>
</evidence>
<dbReference type="OrthoDB" id="539468at2759"/>
<feature type="binding site" evidence="5">
    <location>
        <position position="1053"/>
    </location>
    <ligand>
        <name>Zn(2+)</name>
        <dbReference type="ChEBI" id="CHEBI:29105"/>
        <label>1</label>
    </ligand>
</feature>
<evidence type="ECO:0000313" key="10">
    <source>
        <dbReference type="EMBL" id="KAG2437343.1"/>
    </source>
</evidence>
<gene>
    <name evidence="10" type="ORF">HXX76_006000</name>
</gene>
<feature type="region of interest" description="Disordered" evidence="7">
    <location>
        <begin position="433"/>
        <end position="487"/>
    </location>
</feature>
<dbReference type="Pfam" id="PF00233">
    <property type="entry name" value="PDEase_I"/>
    <property type="match status" value="1"/>
</dbReference>
<evidence type="ECO:0000256" key="7">
    <source>
        <dbReference type="SAM" id="MobiDB-lite"/>
    </source>
</evidence>
<dbReference type="InterPro" id="IPR023174">
    <property type="entry name" value="PDEase_CS"/>
</dbReference>
<protein>
    <recommendedName>
        <fullName evidence="6">Phosphodiesterase</fullName>
        <ecNumber evidence="6">3.1.4.-</ecNumber>
    </recommendedName>
</protein>
<dbReference type="Proteomes" id="UP000650467">
    <property type="component" value="Unassembled WGS sequence"/>
</dbReference>
<reference evidence="10" key="1">
    <citation type="journal article" date="2020" name="bioRxiv">
        <title>Comparative genomics of Chlamydomonas.</title>
        <authorList>
            <person name="Craig R.J."/>
            <person name="Hasan A.R."/>
            <person name="Ness R.W."/>
            <person name="Keightley P.D."/>
        </authorList>
    </citation>
    <scope>NUCLEOTIDE SEQUENCE</scope>
    <source>
        <strain evidence="10">SAG 7.73</strain>
    </source>
</reference>
<dbReference type="GO" id="GO:0004114">
    <property type="term" value="F:3',5'-cyclic-nucleotide phosphodiesterase activity"/>
    <property type="evidence" value="ECO:0007669"/>
    <property type="project" value="InterPro"/>
</dbReference>
<comment type="similarity">
    <text evidence="6">Belongs to the cyclic nucleotide phosphodiesterase family.</text>
</comment>
<proteinExistence type="inferred from homology"/>
<dbReference type="InterPro" id="IPR023088">
    <property type="entry name" value="PDEase"/>
</dbReference>
<evidence type="ECO:0000256" key="8">
    <source>
        <dbReference type="SAM" id="Phobius"/>
    </source>
</evidence>
<feature type="binding site" evidence="4">
    <location>
        <position position="1053"/>
    </location>
    <ligand>
        <name>AMP</name>
        <dbReference type="ChEBI" id="CHEBI:456215"/>
    </ligand>
</feature>
<evidence type="ECO:0000256" key="5">
    <source>
        <dbReference type="PIRSR" id="PIRSR623088-3"/>
    </source>
</evidence>
<dbReference type="InterPro" id="IPR003607">
    <property type="entry name" value="HD/PDEase_dom"/>
</dbReference>
<dbReference type="SUPFAM" id="SSF109604">
    <property type="entry name" value="HD-domain/PDEase-like"/>
    <property type="match status" value="1"/>
</dbReference>